<reference evidence="10 11" key="2">
    <citation type="submission" date="2025-04" db="UniProtKB">
        <authorList>
            <consortium name="RefSeq"/>
        </authorList>
    </citation>
    <scope>IDENTIFICATION</scope>
</reference>
<dbReference type="RefSeq" id="XP_008486467.1">
    <property type="nucleotide sequence ID" value="XM_008488245.3"/>
</dbReference>
<dbReference type="AlphaFoldDB" id="Q0PXX4"/>
<dbReference type="InterPro" id="IPR012674">
    <property type="entry name" value="Calycin"/>
</dbReference>
<dbReference type="Gene3D" id="2.40.128.20">
    <property type="match status" value="1"/>
</dbReference>
<dbReference type="CTD" id="3772232"/>
<dbReference type="RefSeq" id="XP_008486471.1">
    <property type="nucleotide sequence ID" value="XM_008488249.2"/>
</dbReference>
<dbReference type="InterPro" id="IPR000566">
    <property type="entry name" value="Lipocln_cytosolic_FA-bd_dom"/>
</dbReference>
<dbReference type="Proteomes" id="UP000079169">
    <property type="component" value="Unplaced"/>
</dbReference>
<dbReference type="OrthoDB" id="354351at2759"/>
<dbReference type="SUPFAM" id="SSF50814">
    <property type="entry name" value="Lipocalins"/>
    <property type="match status" value="1"/>
</dbReference>
<organism evidence="8">
    <name type="scientific">Diaphorina citri</name>
    <name type="common">Asian citrus psyllid</name>
    <dbReference type="NCBI Taxonomy" id="121845"/>
    <lineage>
        <taxon>Eukaryota</taxon>
        <taxon>Metazoa</taxon>
        <taxon>Ecdysozoa</taxon>
        <taxon>Arthropoda</taxon>
        <taxon>Hexapoda</taxon>
        <taxon>Insecta</taxon>
        <taxon>Pterygota</taxon>
        <taxon>Neoptera</taxon>
        <taxon>Paraneoptera</taxon>
        <taxon>Hemiptera</taxon>
        <taxon>Sternorrhyncha</taxon>
        <taxon>Psylloidea</taxon>
        <taxon>Psyllidae</taxon>
        <taxon>Diaphorininae</taxon>
        <taxon>Diaphorina</taxon>
    </lineage>
</organism>
<dbReference type="PANTHER" id="PTHR11955">
    <property type="entry name" value="FATTY ACID BINDING PROTEIN"/>
    <property type="match status" value="1"/>
</dbReference>
<proteinExistence type="evidence at transcript level"/>
<dbReference type="Pfam" id="PF00061">
    <property type="entry name" value="Lipocalin"/>
    <property type="match status" value="1"/>
</dbReference>
<evidence type="ECO:0000313" key="11">
    <source>
        <dbReference type="RefSeq" id="XP_008486471.1"/>
    </source>
</evidence>
<keyword evidence="6" id="KW-0813">Transport</keyword>
<reference evidence="8" key="1">
    <citation type="submission" date="2006-06" db="EMBL/GenBank/DDBJ databases">
        <title>Ribosomal proteins of the Asian citrus psyllid, Diaphorina citri.</title>
        <authorList>
            <person name="Hunter W.B."/>
            <person name="Hunnicutt L.E."/>
            <person name="Hall D.G."/>
        </authorList>
    </citation>
    <scope>NUCLEOTIDE SEQUENCE</scope>
    <source>
        <tissue evidence="8">Whole body</tissue>
    </source>
</reference>
<sequence length="133" mass="15061">MVDKYLNKKYKLSKSENFDELMKALGVGLITRKVGASVSPVLELEKDDSGTYTLHSNSTFKNHAIKFKIGEEFDEETPDGRKVKSVITIDGDTMTHIQKGDKETKIIRVFSDDEVKMTLTVDDIVCTRIYKPL</sequence>
<evidence type="ECO:0000256" key="3">
    <source>
        <dbReference type="ARBA" id="ARBA00057009"/>
    </source>
</evidence>
<dbReference type="OMA" id="NTEINCK"/>
<evidence type="ECO:0000256" key="1">
    <source>
        <dbReference type="ARBA" id="ARBA00008390"/>
    </source>
</evidence>
<dbReference type="EMBL" id="DQ673412">
    <property type="protein sequence ID" value="ABG81985.1"/>
    <property type="molecule type" value="mRNA"/>
</dbReference>
<dbReference type="PRINTS" id="PR00178">
    <property type="entry name" value="FATTYACIDBP"/>
</dbReference>
<feature type="domain" description="Cytosolic fatty-acid binding proteins" evidence="7">
    <location>
        <begin position="8"/>
        <end position="25"/>
    </location>
</feature>
<dbReference type="PROSITE" id="PS00214">
    <property type="entry name" value="FABP"/>
    <property type="match status" value="1"/>
</dbReference>
<dbReference type="FunFam" id="2.40.128.20:FF:000001">
    <property type="entry name" value="Fatty acid-binding protein, adipocyte"/>
    <property type="match status" value="1"/>
</dbReference>
<protein>
    <recommendedName>
        <fullName evidence="4">Fatty acid-binding protein, muscle</fullName>
    </recommendedName>
    <alternativeName>
        <fullName evidence="5">M-FABP</fullName>
    </alternativeName>
</protein>
<evidence type="ECO:0000256" key="2">
    <source>
        <dbReference type="ARBA" id="ARBA00023121"/>
    </source>
</evidence>
<comment type="similarity">
    <text evidence="1 6">Belongs to the calycin superfamily. Fatty-acid binding protein (FABP) family.</text>
</comment>
<name>Q0PXX4_DIACI</name>
<evidence type="ECO:0000256" key="6">
    <source>
        <dbReference type="RuleBase" id="RU003696"/>
    </source>
</evidence>
<evidence type="ECO:0000256" key="4">
    <source>
        <dbReference type="ARBA" id="ARBA00072951"/>
    </source>
</evidence>
<evidence type="ECO:0000256" key="5">
    <source>
        <dbReference type="ARBA" id="ARBA00081149"/>
    </source>
</evidence>
<dbReference type="GO" id="GO:0005504">
    <property type="term" value="F:fatty acid binding"/>
    <property type="evidence" value="ECO:0007669"/>
    <property type="project" value="UniProtKB-ARBA"/>
</dbReference>
<keyword evidence="2" id="KW-0446">Lipid-binding</keyword>
<dbReference type="InterPro" id="IPR031259">
    <property type="entry name" value="ILBP"/>
</dbReference>
<comment type="function">
    <text evidence="3">Binds fatty acids in a 1:1 molar ratio.</text>
</comment>
<gene>
    <name evidence="10 11" type="primary">LOC103523162</name>
</gene>
<dbReference type="InterPro" id="IPR000463">
    <property type="entry name" value="Fatty_acid-bd"/>
</dbReference>
<evidence type="ECO:0000313" key="8">
    <source>
        <dbReference type="EMBL" id="ABG81985.1"/>
    </source>
</evidence>
<dbReference type="CDD" id="cd19852">
    <property type="entry name" value="FABP_pancrustacea"/>
    <property type="match status" value="1"/>
</dbReference>
<evidence type="ECO:0000313" key="9">
    <source>
        <dbReference type="Proteomes" id="UP000079169"/>
    </source>
</evidence>
<evidence type="ECO:0000313" key="10">
    <source>
        <dbReference type="RefSeq" id="XP_008486467.1"/>
    </source>
</evidence>
<dbReference type="GeneID" id="103523162"/>
<keyword evidence="9" id="KW-1185">Reference proteome</keyword>
<accession>Q0PXX4</accession>
<evidence type="ECO:0000259" key="7">
    <source>
        <dbReference type="PROSITE" id="PS00214"/>
    </source>
</evidence>